<dbReference type="InterPro" id="IPR013815">
    <property type="entry name" value="ATP_grasp_subdomain_1"/>
</dbReference>
<dbReference type="EC" id="6.3.2.4" evidence="13"/>
<keyword evidence="7 14" id="KW-0067">ATP-binding</keyword>
<comment type="similarity">
    <text evidence="3 13">Belongs to the D-alanine--D-alanine ligase family.</text>
</comment>
<dbReference type="Pfam" id="PF01820">
    <property type="entry name" value="Dala_Dala_lig_N"/>
    <property type="match status" value="1"/>
</dbReference>
<evidence type="ECO:0000256" key="13">
    <source>
        <dbReference type="HAMAP-Rule" id="MF_00047"/>
    </source>
</evidence>
<evidence type="ECO:0000256" key="6">
    <source>
        <dbReference type="ARBA" id="ARBA00022741"/>
    </source>
</evidence>
<name>A0ABP4K362_9MICO</name>
<protein>
    <recommendedName>
        <fullName evidence="13">D-alanine--D-alanine ligase</fullName>
        <ecNumber evidence="13">6.3.2.4</ecNumber>
    </recommendedName>
    <alternativeName>
        <fullName evidence="13">D-Ala-D-Ala ligase</fullName>
    </alternativeName>
    <alternativeName>
        <fullName evidence="13">D-alanylalanine synthetase</fullName>
    </alternativeName>
</protein>
<accession>A0ABP4K362</accession>
<sequence length="381" mass="40435">MSSTAPAPEPTDAELVVSDADDRTTVAVLFGGRSSEHEISCVTAGGIMDVVDRDRYDLLPIGITKDGAFTLQADDPSDWALRGQELPTVPDNGTRVRFPLSGDSRELFVELPDGSVESLGSVDVVFPILHGPFGEDGTIQGLLETAGLPYAGDGVLASALAMDKHVAKAVLEHAGLRVAPWTTVLRRQWQSDPVDVAESVAAHGFPLFVKPARAGSSMGVSRVDEPAQLGAAMDLAFEHDSKVIVEPRVVGREIEVAVLEGRDGTPRTSLPGEIVVAEDGFYDFAAKYLGGDEQLLCPAPLTEAETDEIRSIGARAFEAIGGAGLARVDCFLTDDGFVVNEVNTMPGFTPFSMYPRCWAASGLAYPDLVAELIELGRVAVR</sequence>
<dbReference type="InterPro" id="IPR016185">
    <property type="entry name" value="PreATP-grasp_dom_sf"/>
</dbReference>
<comment type="caution">
    <text evidence="16">The sequence shown here is derived from an EMBL/GenBank/DDBJ whole genome shotgun (WGS) entry which is preliminary data.</text>
</comment>
<evidence type="ECO:0000256" key="7">
    <source>
        <dbReference type="ARBA" id="ARBA00022840"/>
    </source>
</evidence>
<evidence type="ECO:0000256" key="2">
    <source>
        <dbReference type="ARBA" id="ARBA00001946"/>
    </source>
</evidence>
<evidence type="ECO:0000256" key="5">
    <source>
        <dbReference type="ARBA" id="ARBA00022723"/>
    </source>
</evidence>
<comment type="cofactor">
    <cofactor evidence="2">
        <name>Mg(2+)</name>
        <dbReference type="ChEBI" id="CHEBI:18420"/>
    </cofactor>
</comment>
<dbReference type="HAMAP" id="MF_00047">
    <property type="entry name" value="Dala_Dala_lig"/>
    <property type="match status" value="1"/>
</dbReference>
<dbReference type="InterPro" id="IPR011095">
    <property type="entry name" value="Dala_Dala_lig_C"/>
</dbReference>
<dbReference type="Gene3D" id="3.30.470.20">
    <property type="entry name" value="ATP-grasp fold, B domain"/>
    <property type="match status" value="1"/>
</dbReference>
<keyword evidence="11" id="KW-0464">Manganese</keyword>
<dbReference type="NCBIfam" id="NF002528">
    <property type="entry name" value="PRK01966.1-4"/>
    <property type="match status" value="1"/>
</dbReference>
<evidence type="ECO:0000256" key="10">
    <source>
        <dbReference type="ARBA" id="ARBA00022984"/>
    </source>
</evidence>
<evidence type="ECO:0000256" key="3">
    <source>
        <dbReference type="ARBA" id="ARBA00010871"/>
    </source>
</evidence>
<evidence type="ECO:0000256" key="9">
    <source>
        <dbReference type="ARBA" id="ARBA00022960"/>
    </source>
</evidence>
<evidence type="ECO:0000313" key="17">
    <source>
        <dbReference type="Proteomes" id="UP001501742"/>
    </source>
</evidence>
<evidence type="ECO:0000256" key="8">
    <source>
        <dbReference type="ARBA" id="ARBA00022842"/>
    </source>
</evidence>
<evidence type="ECO:0000256" key="12">
    <source>
        <dbReference type="ARBA" id="ARBA00023316"/>
    </source>
</evidence>
<dbReference type="PROSITE" id="PS00843">
    <property type="entry name" value="DALA_DALA_LIGASE_1"/>
    <property type="match status" value="1"/>
</dbReference>
<dbReference type="InterPro" id="IPR011761">
    <property type="entry name" value="ATP-grasp"/>
</dbReference>
<keyword evidence="13" id="KW-0963">Cytoplasm</keyword>
<keyword evidence="10 13" id="KW-0573">Peptidoglycan synthesis</keyword>
<evidence type="ECO:0000256" key="11">
    <source>
        <dbReference type="ARBA" id="ARBA00023211"/>
    </source>
</evidence>
<dbReference type="Gene3D" id="3.40.50.20">
    <property type="match status" value="1"/>
</dbReference>
<dbReference type="Proteomes" id="UP001501742">
    <property type="component" value="Unassembled WGS sequence"/>
</dbReference>
<dbReference type="RefSeq" id="WP_204607571.1">
    <property type="nucleotide sequence ID" value="NZ_BAAAJX010000003.1"/>
</dbReference>
<comment type="catalytic activity">
    <reaction evidence="13">
        <text>2 D-alanine + ATP = D-alanyl-D-alanine + ADP + phosphate + H(+)</text>
        <dbReference type="Rhea" id="RHEA:11224"/>
        <dbReference type="ChEBI" id="CHEBI:15378"/>
        <dbReference type="ChEBI" id="CHEBI:30616"/>
        <dbReference type="ChEBI" id="CHEBI:43474"/>
        <dbReference type="ChEBI" id="CHEBI:57416"/>
        <dbReference type="ChEBI" id="CHEBI:57822"/>
        <dbReference type="ChEBI" id="CHEBI:456216"/>
        <dbReference type="EC" id="6.3.2.4"/>
    </reaction>
</comment>
<keyword evidence="6 14" id="KW-0547">Nucleotide-binding</keyword>
<proteinExistence type="inferred from homology"/>
<dbReference type="InterPro" id="IPR011127">
    <property type="entry name" value="Dala_Dala_lig_N"/>
</dbReference>
<comment type="pathway">
    <text evidence="13">Cell wall biogenesis; peptidoglycan biosynthesis.</text>
</comment>
<reference evidence="17" key="1">
    <citation type="journal article" date="2019" name="Int. J. Syst. Evol. Microbiol.">
        <title>The Global Catalogue of Microorganisms (GCM) 10K type strain sequencing project: providing services to taxonomists for standard genome sequencing and annotation.</title>
        <authorList>
            <consortium name="The Broad Institute Genomics Platform"/>
            <consortium name="The Broad Institute Genome Sequencing Center for Infectious Disease"/>
            <person name="Wu L."/>
            <person name="Ma J."/>
        </authorList>
    </citation>
    <scope>NUCLEOTIDE SEQUENCE [LARGE SCALE GENOMIC DNA]</scope>
    <source>
        <strain evidence="17">JCM 12140</strain>
    </source>
</reference>
<keyword evidence="12 13" id="KW-0961">Cell wall biogenesis/degradation</keyword>
<dbReference type="PANTHER" id="PTHR23132:SF25">
    <property type="entry name" value="D-ALANINE--D-ALANINE LIGASE A"/>
    <property type="match status" value="1"/>
</dbReference>
<keyword evidence="8" id="KW-0460">Magnesium</keyword>
<dbReference type="PIRSF" id="PIRSF039102">
    <property type="entry name" value="Ddl/VanB"/>
    <property type="match status" value="1"/>
</dbReference>
<dbReference type="InterPro" id="IPR005905">
    <property type="entry name" value="D_ala_D_ala"/>
</dbReference>
<keyword evidence="17" id="KW-1185">Reference proteome</keyword>
<dbReference type="GO" id="GO:0016874">
    <property type="term" value="F:ligase activity"/>
    <property type="evidence" value="ECO:0007669"/>
    <property type="project" value="UniProtKB-KW"/>
</dbReference>
<evidence type="ECO:0000256" key="14">
    <source>
        <dbReference type="PROSITE-ProRule" id="PRU00409"/>
    </source>
</evidence>
<dbReference type="EMBL" id="BAAAJX010000003">
    <property type="protein sequence ID" value="GAA1492310.1"/>
    <property type="molecule type" value="Genomic_DNA"/>
</dbReference>
<gene>
    <name evidence="13" type="primary">ddl</name>
    <name evidence="16" type="ORF">GCM10009627_06560</name>
</gene>
<dbReference type="PROSITE" id="PS50975">
    <property type="entry name" value="ATP_GRASP"/>
    <property type="match status" value="1"/>
</dbReference>
<dbReference type="InterPro" id="IPR000291">
    <property type="entry name" value="D-Ala_lig_Van_CS"/>
</dbReference>
<evidence type="ECO:0000259" key="15">
    <source>
        <dbReference type="PROSITE" id="PS50975"/>
    </source>
</evidence>
<organism evidence="16 17">
    <name type="scientific">Curtobacterium herbarum</name>
    <dbReference type="NCBI Taxonomy" id="150122"/>
    <lineage>
        <taxon>Bacteria</taxon>
        <taxon>Bacillati</taxon>
        <taxon>Actinomycetota</taxon>
        <taxon>Actinomycetes</taxon>
        <taxon>Micrococcales</taxon>
        <taxon>Microbacteriaceae</taxon>
        <taxon>Curtobacterium</taxon>
    </lineage>
</organism>
<keyword evidence="9 13" id="KW-0133">Cell shape</keyword>
<dbReference type="NCBIfam" id="TIGR01205">
    <property type="entry name" value="D_ala_D_alaTIGR"/>
    <property type="match status" value="1"/>
</dbReference>
<evidence type="ECO:0000256" key="4">
    <source>
        <dbReference type="ARBA" id="ARBA00022598"/>
    </source>
</evidence>
<evidence type="ECO:0000313" key="16">
    <source>
        <dbReference type="EMBL" id="GAA1492310.1"/>
    </source>
</evidence>
<comment type="cofactor">
    <cofactor evidence="1">
        <name>Mn(2+)</name>
        <dbReference type="ChEBI" id="CHEBI:29035"/>
    </cofactor>
</comment>
<dbReference type="Pfam" id="PF07478">
    <property type="entry name" value="Dala_Dala_lig_C"/>
    <property type="match status" value="1"/>
</dbReference>
<comment type="subcellular location">
    <subcellularLocation>
        <location evidence="13">Cytoplasm</location>
    </subcellularLocation>
</comment>
<dbReference type="SUPFAM" id="SSF56059">
    <property type="entry name" value="Glutathione synthetase ATP-binding domain-like"/>
    <property type="match status" value="1"/>
</dbReference>
<keyword evidence="4 13" id="KW-0436">Ligase</keyword>
<dbReference type="Gene3D" id="3.30.1490.20">
    <property type="entry name" value="ATP-grasp fold, A domain"/>
    <property type="match status" value="1"/>
</dbReference>
<evidence type="ECO:0000256" key="1">
    <source>
        <dbReference type="ARBA" id="ARBA00001936"/>
    </source>
</evidence>
<dbReference type="SUPFAM" id="SSF52440">
    <property type="entry name" value="PreATP-grasp domain"/>
    <property type="match status" value="1"/>
</dbReference>
<comment type="function">
    <text evidence="13">Cell wall formation.</text>
</comment>
<feature type="domain" description="ATP-grasp" evidence="15">
    <location>
        <begin position="168"/>
        <end position="374"/>
    </location>
</feature>
<keyword evidence="5" id="KW-0479">Metal-binding</keyword>
<dbReference type="PANTHER" id="PTHR23132">
    <property type="entry name" value="D-ALANINE--D-ALANINE LIGASE"/>
    <property type="match status" value="1"/>
</dbReference>